<dbReference type="InterPro" id="IPR000674">
    <property type="entry name" value="Ald_Oxase/Xan_DH_a/b"/>
</dbReference>
<dbReference type="EMBL" id="DQ826744">
    <property type="protein sequence ID" value="ABI15630.1"/>
    <property type="molecule type" value="Genomic_DNA"/>
</dbReference>
<proteinExistence type="predicted"/>
<dbReference type="Gene3D" id="3.90.1170.50">
    <property type="entry name" value="Aldehyde oxidase/xanthine dehydrogenase, a/b hammerhead"/>
    <property type="match status" value="1"/>
</dbReference>
<dbReference type="InterPro" id="IPR008274">
    <property type="entry name" value="AldOxase/xan_DH_MoCoBD1"/>
</dbReference>
<evidence type="ECO:0000259" key="4">
    <source>
        <dbReference type="SMART" id="SM01008"/>
    </source>
</evidence>
<dbReference type="SUPFAM" id="SSF56003">
    <property type="entry name" value="Molybdenum cofactor-binding domain"/>
    <property type="match status" value="1"/>
</dbReference>
<evidence type="ECO:0000256" key="3">
    <source>
        <dbReference type="SAM" id="MobiDB-lite"/>
    </source>
</evidence>
<dbReference type="Pfam" id="PF20256">
    <property type="entry name" value="MoCoBD_2"/>
    <property type="match status" value="1"/>
</dbReference>
<dbReference type="InterPro" id="IPR016208">
    <property type="entry name" value="Ald_Oxase/xanthine_DH-like"/>
</dbReference>
<reference evidence="5" key="1">
    <citation type="journal article" date="2002" name="FEMS Microbiol. Lett.">
        <title>Characterization of bacterial consortia capable of degrading 4-chlorobenzoate and 4-bromobenzoate under denitrifying conditions.</title>
        <authorList>
            <person name="Song B."/>
            <person name="Kerkhof L.J."/>
            <person name="Haggblom M.M."/>
        </authorList>
    </citation>
    <scope>NUCLEOTIDE SEQUENCE</scope>
</reference>
<dbReference type="PANTHER" id="PTHR11908">
    <property type="entry name" value="XANTHINE DEHYDROGENASE"/>
    <property type="match status" value="1"/>
</dbReference>
<dbReference type="InterPro" id="IPR046867">
    <property type="entry name" value="AldOxase/xan_DH_MoCoBD2"/>
</dbReference>
<evidence type="ECO:0000256" key="1">
    <source>
        <dbReference type="ARBA" id="ARBA00022505"/>
    </source>
</evidence>
<dbReference type="SMART" id="SM01008">
    <property type="entry name" value="Ald_Xan_dh_C"/>
    <property type="match status" value="1"/>
</dbReference>
<evidence type="ECO:0000313" key="5">
    <source>
        <dbReference type="EMBL" id="ABI15630.1"/>
    </source>
</evidence>
<dbReference type="GO" id="GO:0005506">
    <property type="term" value="F:iron ion binding"/>
    <property type="evidence" value="ECO:0007669"/>
    <property type="project" value="InterPro"/>
</dbReference>
<dbReference type="SUPFAM" id="SSF54665">
    <property type="entry name" value="CO dehydrogenase molybdoprotein N-domain-like"/>
    <property type="match status" value="1"/>
</dbReference>
<name>Q0MX81_9BACT</name>
<dbReference type="AlphaFoldDB" id="Q0MX81"/>
<dbReference type="Pfam" id="PF01315">
    <property type="entry name" value="Ald_Xan_dh_C"/>
    <property type="match status" value="1"/>
</dbReference>
<dbReference type="PANTHER" id="PTHR11908:SF132">
    <property type="entry name" value="ALDEHYDE OXIDASE 1-RELATED"/>
    <property type="match status" value="1"/>
</dbReference>
<reference evidence="5" key="3">
    <citation type="journal article" date="2008" name="FEMS Microbiol. Lett.">
        <title>Identification of genes coding for hydrolytic dehalogenation in the metagenome derived from a denitrifying 4-chlorobenzoate degrading consortium.</title>
        <authorList>
            <person name="Chae J.C."/>
            <person name="Song B."/>
            <person name="Zylstra G.J."/>
        </authorList>
    </citation>
    <scope>NUCLEOTIDE SEQUENCE</scope>
</reference>
<accession>Q0MX81</accession>
<protein>
    <submittedName>
        <fullName evidence="5">Carbon monooxide dehydrogenase</fullName>
    </submittedName>
</protein>
<organism evidence="5">
    <name type="scientific">consortium cosmid clone pGZ1</name>
    <dbReference type="NCBI Taxonomy" id="397422"/>
    <lineage>
        <taxon>Bacteria</taxon>
        <taxon>environmental samples</taxon>
    </lineage>
</organism>
<dbReference type="Gene3D" id="3.30.365.10">
    <property type="entry name" value="Aldehyde oxidase/xanthine dehydrogenase, molybdopterin binding domain"/>
    <property type="match status" value="4"/>
</dbReference>
<feature type="region of interest" description="Disordered" evidence="3">
    <location>
        <begin position="803"/>
        <end position="826"/>
    </location>
</feature>
<dbReference type="InterPro" id="IPR036856">
    <property type="entry name" value="Ald_Oxase/Xan_DH_a/b_sf"/>
</dbReference>
<feature type="domain" description="Aldehyde oxidase/xanthine dehydrogenase a/b hammerhead" evidence="4">
    <location>
        <begin position="37"/>
        <end position="156"/>
    </location>
</feature>
<reference evidence="5" key="2">
    <citation type="submission" date="2006-06" db="EMBL/GenBank/DDBJ databases">
        <authorList>
            <person name="Chae J.-C."/>
            <person name="Song B."/>
            <person name="Zylstra G.J."/>
        </authorList>
    </citation>
    <scope>NUCLEOTIDE SEQUENCE</scope>
</reference>
<evidence type="ECO:0000256" key="2">
    <source>
        <dbReference type="ARBA" id="ARBA00023002"/>
    </source>
</evidence>
<dbReference type="GO" id="GO:0016491">
    <property type="term" value="F:oxidoreductase activity"/>
    <property type="evidence" value="ECO:0007669"/>
    <property type="project" value="UniProtKB-KW"/>
</dbReference>
<keyword evidence="1" id="KW-0500">Molybdenum</keyword>
<dbReference type="InterPro" id="IPR037165">
    <property type="entry name" value="AldOxase/xan_DH_Mopterin-bd_sf"/>
</dbReference>
<keyword evidence="2" id="KW-0560">Oxidoreductase</keyword>
<sequence length="826" mass="87610">MSAGQRSPQGTAAAGTAYGRFGSGRSVRRIEDPALVTGRGAFVDDFSVEGQAHLCFLRSPHAHARIVSIDASRARAMDGVLAVVTGEDLVRAGVGVFPGPGFHRPDGSPGVTPPRHPLAVERVRYVGEAVAAIVAQTRERAREARDEILVDYESLPAVVDPHAAIAPGAPTLFDAAPDNVAAAMRHGDARAADAAFAAAAHVVALDLVNQRLAPSPMEPRAVLAQYEEASGATGDETGVEKGVEASVEASGRWTLRLSTQMPTGARDTLANELLHVRPERIRVVAGDVGGGFGMKTPLYPEDVVAAWAARELRRPIKWCAERSDEFLGAVHGRDVSTRAELALDANGRILALRVRSLANVGAYASATAVAIQLLIGPWVQTSVYDVPVIDFDFRAVLTNTTPTGAYRGAGRPEAIYIIERMMDAAARRLGIEQPELRRRNLIRPEQMPYRNPMGQTYDSGRFESILDQALALSDWNGFDERRAESAKRGRLRGRGLVTFLEWTGGNAFEERVTVDIAADGYIEIVSATQAMGQGIATTYAQLAVDAFQVPIDRIRIRQGDTDLANGFGSAGSRSLFTGGSAVRVASDRTIARARELAADAFEAAPDDIEYANGAFRIVGTDRAIGLFELAGRQPARRIYVDSTSAVGGPTWPNGCHVCEVEIDPDTGEVFVVDYASVNDVGRVIHPTIVRGQLEGGAVQGIGQALCERIVYEAESGQLQSASFLDYALPRAGIVGRFRTELDPSIPCALNPLGVKGVGELGTIGATPCVMNAVVDALWRGEAGERALALQMPATAERVWEALHGASGPGRNPPGAGSGTQSVGAGS</sequence>
<dbReference type="Pfam" id="PF02738">
    <property type="entry name" value="MoCoBD_1"/>
    <property type="match status" value="2"/>
</dbReference>